<feature type="compositionally biased region" description="Basic and acidic residues" evidence="2">
    <location>
        <begin position="114"/>
        <end position="126"/>
    </location>
</feature>
<dbReference type="Gene3D" id="3.30.760.10">
    <property type="entry name" value="RNA Cap, Translation Initiation Factor Eif4e"/>
    <property type="match status" value="1"/>
</dbReference>
<dbReference type="PANTHER" id="PTHR11960:SF18">
    <property type="entry name" value="EUKARYOTIC TRANSLATION INITIATION FACTOR 4E HOMOLOGOUS PROTEIN, ISOFORM B"/>
    <property type="match status" value="1"/>
</dbReference>
<dbReference type="PROSITE" id="PS00813">
    <property type="entry name" value="IF4E"/>
    <property type="match status" value="1"/>
</dbReference>
<feature type="compositionally biased region" description="Low complexity" evidence="2">
    <location>
        <begin position="77"/>
        <end position="86"/>
    </location>
</feature>
<gene>
    <name evidence="3" type="ORF">LTR62_000546</name>
</gene>
<keyword evidence="1" id="KW-0396">Initiation factor</keyword>
<feature type="compositionally biased region" description="Polar residues" evidence="2">
    <location>
        <begin position="133"/>
        <end position="147"/>
    </location>
</feature>
<feature type="region of interest" description="Disordered" evidence="2">
    <location>
        <begin position="77"/>
        <end position="153"/>
    </location>
</feature>
<evidence type="ECO:0000313" key="3">
    <source>
        <dbReference type="EMBL" id="KAK5107941.1"/>
    </source>
</evidence>
<dbReference type="AlphaFoldDB" id="A0AAN7TAB9"/>
<comment type="caution">
    <text evidence="3">The sequence shown here is derived from an EMBL/GenBank/DDBJ whole genome shotgun (WGS) entry which is preliminary data.</text>
</comment>
<dbReference type="EMBL" id="JAVRRL010000101">
    <property type="protein sequence ID" value="KAK5107941.1"/>
    <property type="molecule type" value="Genomic_DNA"/>
</dbReference>
<feature type="compositionally biased region" description="Basic and acidic residues" evidence="2">
    <location>
        <begin position="20"/>
        <end position="29"/>
    </location>
</feature>
<dbReference type="Pfam" id="PF01652">
    <property type="entry name" value="IF4E"/>
    <property type="match status" value="1"/>
</dbReference>
<feature type="region of interest" description="Disordered" evidence="2">
    <location>
        <begin position="1"/>
        <end position="48"/>
    </location>
</feature>
<keyword evidence="1" id="KW-0694">RNA-binding</keyword>
<feature type="compositionally biased region" description="Basic and acidic residues" evidence="2">
    <location>
        <begin position="327"/>
        <end position="350"/>
    </location>
</feature>
<dbReference type="SUPFAM" id="SSF55418">
    <property type="entry name" value="eIF4e-like"/>
    <property type="match status" value="1"/>
</dbReference>
<dbReference type="GO" id="GO:0000340">
    <property type="term" value="F:RNA 7-methylguanosine cap binding"/>
    <property type="evidence" value="ECO:0007669"/>
    <property type="project" value="TreeGrafter"/>
</dbReference>
<keyword evidence="1" id="KW-0648">Protein biosynthesis</keyword>
<dbReference type="InterPro" id="IPR019770">
    <property type="entry name" value="TIF_eIF_4E_CS"/>
</dbReference>
<dbReference type="FunFam" id="3.30.760.10:FF:000015">
    <property type="entry name" value="Translation initiation factor eIF4E3, putative"/>
    <property type="match status" value="1"/>
</dbReference>
<protein>
    <recommendedName>
        <fullName evidence="5">IF4E-domain-containing protein</fullName>
    </recommendedName>
</protein>
<evidence type="ECO:0008006" key="5">
    <source>
        <dbReference type="Google" id="ProtNLM"/>
    </source>
</evidence>
<feature type="region of interest" description="Disordered" evidence="2">
    <location>
        <begin position="327"/>
        <end position="358"/>
    </location>
</feature>
<comment type="similarity">
    <text evidence="1">Belongs to the eukaryotic initiation factor 4E family.</text>
</comment>
<dbReference type="PANTHER" id="PTHR11960">
    <property type="entry name" value="EUKARYOTIC TRANSLATION INITIATION FACTOR 4E RELATED"/>
    <property type="match status" value="1"/>
</dbReference>
<dbReference type="GO" id="GO:0003743">
    <property type="term" value="F:translation initiation factor activity"/>
    <property type="evidence" value="ECO:0007669"/>
    <property type="project" value="UniProtKB-KW"/>
</dbReference>
<accession>A0AAN7TAB9</accession>
<name>A0AAN7TAB9_9PEZI</name>
<dbReference type="GO" id="GO:0016281">
    <property type="term" value="C:eukaryotic translation initiation factor 4F complex"/>
    <property type="evidence" value="ECO:0007669"/>
    <property type="project" value="TreeGrafter"/>
</dbReference>
<proteinExistence type="inferred from homology"/>
<evidence type="ECO:0000256" key="1">
    <source>
        <dbReference type="RuleBase" id="RU004374"/>
    </source>
</evidence>
<dbReference type="InterPro" id="IPR001040">
    <property type="entry name" value="TIF_eIF_4E"/>
</dbReference>
<evidence type="ECO:0000256" key="2">
    <source>
        <dbReference type="SAM" id="MobiDB-lite"/>
    </source>
</evidence>
<reference evidence="3" key="1">
    <citation type="submission" date="2023-08" db="EMBL/GenBank/DDBJ databases">
        <title>Black Yeasts Isolated from many extreme environments.</title>
        <authorList>
            <person name="Coleine C."/>
            <person name="Stajich J.E."/>
            <person name="Selbmann L."/>
        </authorList>
    </citation>
    <scope>NUCLEOTIDE SEQUENCE</scope>
    <source>
        <strain evidence="3">CCFEE 5401</strain>
    </source>
</reference>
<dbReference type="InterPro" id="IPR023398">
    <property type="entry name" value="TIF_eIF4e-like"/>
</dbReference>
<organism evidence="3 4">
    <name type="scientific">Meristemomyces frigidus</name>
    <dbReference type="NCBI Taxonomy" id="1508187"/>
    <lineage>
        <taxon>Eukaryota</taxon>
        <taxon>Fungi</taxon>
        <taxon>Dikarya</taxon>
        <taxon>Ascomycota</taxon>
        <taxon>Pezizomycotina</taxon>
        <taxon>Dothideomycetes</taxon>
        <taxon>Dothideomycetidae</taxon>
        <taxon>Mycosphaerellales</taxon>
        <taxon>Teratosphaeriaceae</taxon>
        <taxon>Meristemomyces</taxon>
    </lineage>
</organism>
<evidence type="ECO:0000313" key="4">
    <source>
        <dbReference type="Proteomes" id="UP001310890"/>
    </source>
</evidence>
<sequence>MDKKTENNPSNLWTRRSKTSHADTPDDRSTPTAKRYNGKSNPLGTPLAAASIASPTTAGASSAFGLGSGAFASFGAAPAAKTPKTPGSSAFDFGKTNSAGAIDRKQDANSSTTSEEKEASDKDTAPRRPTARKSVSSIKTPAPSNLADQGLGSATKETQAWPLKHSWVIYYRPPTGKNTDYEKSIKPLCRMTSVQDFWAVYAHLRRPSTLPTVSDYHFFRSGIRPVWEDDSNKSGGKWIMRLKKGVADRYWEDLLLAIIGDQFGEASDEVCGVVISVRQGEDVFSLWTKNDGGRNVKIRETVKRCLNLPADTEVLWRSHGESIVLKTESEKERERKMDQKRRGTVGKESKITSGEEES</sequence>
<dbReference type="Proteomes" id="UP001310890">
    <property type="component" value="Unassembled WGS sequence"/>
</dbReference>